<dbReference type="SMART" id="SM00862">
    <property type="entry name" value="Trans_reg_C"/>
    <property type="match status" value="1"/>
</dbReference>
<keyword evidence="5" id="KW-0805">Transcription regulation</keyword>
<dbReference type="InterPro" id="IPR011006">
    <property type="entry name" value="CheY-like_superfamily"/>
</dbReference>
<keyword evidence="2" id="KW-0963">Cytoplasm</keyword>
<feature type="domain" description="OmpR/PhoB-type" evidence="13">
    <location>
        <begin position="136"/>
        <end position="235"/>
    </location>
</feature>
<dbReference type="RefSeq" id="WP_045822410.1">
    <property type="nucleotide sequence ID" value="NZ_CP108021.1"/>
</dbReference>
<evidence type="ECO:0000256" key="4">
    <source>
        <dbReference type="ARBA" id="ARBA00023012"/>
    </source>
</evidence>
<accession>A0AAU4K2S8</accession>
<dbReference type="GO" id="GO:0042802">
    <property type="term" value="F:identical protein binding"/>
    <property type="evidence" value="ECO:0007669"/>
    <property type="project" value="UniProtKB-ARBA"/>
</dbReference>
<dbReference type="PROSITE" id="PS51755">
    <property type="entry name" value="OMPR_PHOB"/>
    <property type="match status" value="1"/>
</dbReference>
<sequence>MSQPQPVEHTRVLVVDDEPQILRALRINLNARGFDVTTASTGAGALRAAAQTNPQVVILDLGLPDIDGFEVLEGLRGWTTVPVIVLSARTDSGDKVQALDAGADDYVTKPFGMEELLARLRAAVRRASAPSPGLEEPVVDAGSFVVDLRAKLVTREGTDVHLTPTEWGVLEMLVRNEGKLVGQRELLHEVWGPSYDSQTHYLRVYLAGLRRKLEPDPTHPRHLITEAGMGYRFVR</sequence>
<dbReference type="Pfam" id="PF00072">
    <property type="entry name" value="Response_reg"/>
    <property type="match status" value="1"/>
</dbReference>
<reference evidence="14 15" key="1">
    <citation type="submission" date="2022-10" db="EMBL/GenBank/DDBJ databases">
        <title>The complete genomes of actinobacterial strains from the NBC collection.</title>
        <authorList>
            <person name="Joergensen T.S."/>
            <person name="Alvarez Arevalo M."/>
            <person name="Sterndorff E.B."/>
            <person name="Faurdal D."/>
            <person name="Vuksanovic O."/>
            <person name="Mourched A.-S."/>
            <person name="Charusanti P."/>
            <person name="Shaw S."/>
            <person name="Blin K."/>
            <person name="Weber T."/>
        </authorList>
    </citation>
    <scope>NUCLEOTIDE SEQUENCE [LARGE SCALE GENOMIC DNA]</scope>
    <source>
        <strain evidence="14 15">NBC_00319</strain>
    </source>
</reference>
<keyword evidence="6 11" id="KW-0238">DNA-binding</keyword>
<evidence type="ECO:0000256" key="9">
    <source>
        <dbReference type="ARBA" id="ARBA00074083"/>
    </source>
</evidence>
<evidence type="ECO:0000313" key="14">
    <source>
        <dbReference type="EMBL" id="WUM20390.1"/>
    </source>
</evidence>
<dbReference type="SMART" id="SM00448">
    <property type="entry name" value="REC"/>
    <property type="match status" value="1"/>
</dbReference>
<feature type="modified residue" description="4-aspartylphosphate" evidence="10">
    <location>
        <position position="60"/>
    </location>
</feature>
<feature type="DNA-binding region" description="OmpR/PhoB-type" evidence="11">
    <location>
        <begin position="136"/>
        <end position="235"/>
    </location>
</feature>
<evidence type="ECO:0000256" key="7">
    <source>
        <dbReference type="ARBA" id="ARBA00023163"/>
    </source>
</evidence>
<evidence type="ECO:0000256" key="1">
    <source>
        <dbReference type="ARBA" id="ARBA00004496"/>
    </source>
</evidence>
<dbReference type="CDD" id="cd17620">
    <property type="entry name" value="REC_OmpR_KdpE-like"/>
    <property type="match status" value="1"/>
</dbReference>
<comment type="function">
    <text evidence="8">Member of the two-component regulatory system KdpD/KdpE involved in the regulation of the kdp operon. Upon phosphorylation by KdpD, functions as a transcription regulator by direct binding to promoter regions of target genes to positively regulate their expression.</text>
</comment>
<evidence type="ECO:0000313" key="15">
    <source>
        <dbReference type="Proteomes" id="UP001432128"/>
    </source>
</evidence>
<keyword evidence="4" id="KW-0902">Two-component regulatory system</keyword>
<dbReference type="GO" id="GO:0000987">
    <property type="term" value="F:cis-regulatory region sequence-specific DNA binding"/>
    <property type="evidence" value="ECO:0007669"/>
    <property type="project" value="UniProtKB-ARBA"/>
</dbReference>
<dbReference type="Gene3D" id="6.10.250.690">
    <property type="match status" value="1"/>
</dbReference>
<organism evidence="14 15">
    <name type="scientific">Williamsia herbipolensis</name>
    <dbReference type="NCBI Taxonomy" id="1603258"/>
    <lineage>
        <taxon>Bacteria</taxon>
        <taxon>Bacillati</taxon>
        <taxon>Actinomycetota</taxon>
        <taxon>Actinomycetes</taxon>
        <taxon>Mycobacteriales</taxon>
        <taxon>Nocardiaceae</taxon>
        <taxon>Williamsia</taxon>
    </lineage>
</organism>
<evidence type="ECO:0000259" key="13">
    <source>
        <dbReference type="PROSITE" id="PS51755"/>
    </source>
</evidence>
<evidence type="ECO:0000256" key="2">
    <source>
        <dbReference type="ARBA" id="ARBA00022490"/>
    </source>
</evidence>
<name>A0AAU4K2S8_9NOCA</name>
<dbReference type="FunFam" id="1.10.10.10:FF:000210">
    <property type="entry name" value="Winged-helix transcriptional response regulator KdpE"/>
    <property type="match status" value="1"/>
</dbReference>
<dbReference type="PROSITE" id="PS50110">
    <property type="entry name" value="RESPONSE_REGULATORY"/>
    <property type="match status" value="1"/>
</dbReference>
<dbReference type="Proteomes" id="UP001432128">
    <property type="component" value="Chromosome"/>
</dbReference>
<dbReference type="InterPro" id="IPR001789">
    <property type="entry name" value="Sig_transdc_resp-reg_receiver"/>
</dbReference>
<evidence type="ECO:0000256" key="3">
    <source>
        <dbReference type="ARBA" id="ARBA00022553"/>
    </source>
</evidence>
<dbReference type="SUPFAM" id="SSF52172">
    <property type="entry name" value="CheY-like"/>
    <property type="match status" value="1"/>
</dbReference>
<keyword evidence="7" id="KW-0804">Transcription</keyword>
<evidence type="ECO:0000256" key="10">
    <source>
        <dbReference type="PROSITE-ProRule" id="PRU00169"/>
    </source>
</evidence>
<dbReference type="InterPro" id="IPR036388">
    <property type="entry name" value="WH-like_DNA-bd_sf"/>
</dbReference>
<dbReference type="CDD" id="cd00383">
    <property type="entry name" value="trans_reg_C"/>
    <property type="match status" value="1"/>
</dbReference>
<protein>
    <recommendedName>
        <fullName evidence="9">Transcriptional regulatory protein KdpE</fullName>
    </recommendedName>
</protein>
<evidence type="ECO:0000256" key="11">
    <source>
        <dbReference type="PROSITE-ProRule" id="PRU01091"/>
    </source>
</evidence>
<dbReference type="InterPro" id="IPR001867">
    <property type="entry name" value="OmpR/PhoB-type_DNA-bd"/>
</dbReference>
<dbReference type="Pfam" id="PF00486">
    <property type="entry name" value="Trans_reg_C"/>
    <property type="match status" value="1"/>
</dbReference>
<dbReference type="GO" id="GO:0045893">
    <property type="term" value="P:positive regulation of DNA-templated transcription"/>
    <property type="evidence" value="ECO:0007669"/>
    <property type="project" value="UniProtKB-ARBA"/>
</dbReference>
<dbReference type="InterPro" id="IPR039420">
    <property type="entry name" value="WalR-like"/>
</dbReference>
<keyword evidence="15" id="KW-1185">Reference proteome</keyword>
<evidence type="ECO:0000256" key="6">
    <source>
        <dbReference type="ARBA" id="ARBA00023125"/>
    </source>
</evidence>
<dbReference type="PANTHER" id="PTHR48111">
    <property type="entry name" value="REGULATOR OF RPOS"/>
    <property type="match status" value="1"/>
</dbReference>
<evidence type="ECO:0000256" key="5">
    <source>
        <dbReference type="ARBA" id="ARBA00023015"/>
    </source>
</evidence>
<dbReference type="Gene3D" id="3.40.50.2300">
    <property type="match status" value="1"/>
</dbReference>
<comment type="subcellular location">
    <subcellularLocation>
        <location evidence="1">Cytoplasm</location>
    </subcellularLocation>
</comment>
<dbReference type="AlphaFoldDB" id="A0AAU4K2S8"/>
<feature type="domain" description="Response regulatory" evidence="12">
    <location>
        <begin position="11"/>
        <end position="124"/>
    </location>
</feature>
<evidence type="ECO:0000259" key="12">
    <source>
        <dbReference type="PROSITE" id="PS50110"/>
    </source>
</evidence>
<evidence type="ECO:0000256" key="8">
    <source>
        <dbReference type="ARBA" id="ARBA00057085"/>
    </source>
</evidence>
<dbReference type="KEGG" id="whr:OG579_00585"/>
<keyword evidence="3 10" id="KW-0597">Phosphoprotein</keyword>
<dbReference type="GO" id="GO:0005829">
    <property type="term" value="C:cytosol"/>
    <property type="evidence" value="ECO:0007669"/>
    <property type="project" value="TreeGrafter"/>
</dbReference>
<proteinExistence type="predicted"/>
<dbReference type="Gene3D" id="1.10.10.10">
    <property type="entry name" value="Winged helix-like DNA-binding domain superfamily/Winged helix DNA-binding domain"/>
    <property type="match status" value="1"/>
</dbReference>
<gene>
    <name evidence="14" type="ORF">OG579_00585</name>
</gene>
<dbReference type="PANTHER" id="PTHR48111:SF50">
    <property type="entry name" value="KDP OPERON TRANSCRIPTIONAL REGULATORY PROTEIN KDPE"/>
    <property type="match status" value="1"/>
</dbReference>
<dbReference type="EMBL" id="CP108021">
    <property type="protein sequence ID" value="WUM20390.1"/>
    <property type="molecule type" value="Genomic_DNA"/>
</dbReference>
<dbReference type="FunFam" id="3.40.50.2300:FF:000021">
    <property type="entry name" value="Two-component system response regulator KdpE"/>
    <property type="match status" value="1"/>
</dbReference>
<dbReference type="GO" id="GO:0032993">
    <property type="term" value="C:protein-DNA complex"/>
    <property type="evidence" value="ECO:0007669"/>
    <property type="project" value="TreeGrafter"/>
</dbReference>
<dbReference type="GO" id="GO:0000156">
    <property type="term" value="F:phosphorelay response regulator activity"/>
    <property type="evidence" value="ECO:0007669"/>
    <property type="project" value="TreeGrafter"/>
</dbReference>